<evidence type="ECO:0000313" key="2">
    <source>
        <dbReference type="Proteomes" id="UP000729402"/>
    </source>
</evidence>
<keyword evidence="2" id="KW-1185">Reference proteome</keyword>
<dbReference type="AlphaFoldDB" id="A0A8J5VSK2"/>
<accession>A0A8J5VSK2</accession>
<protein>
    <submittedName>
        <fullName evidence="1">Uncharacterized protein</fullName>
    </submittedName>
</protein>
<evidence type="ECO:0000313" key="1">
    <source>
        <dbReference type="EMBL" id="KAG8052804.1"/>
    </source>
</evidence>
<dbReference type="EMBL" id="JAAALK010000288">
    <property type="protein sequence ID" value="KAG8052804.1"/>
    <property type="molecule type" value="Genomic_DNA"/>
</dbReference>
<reference evidence="1" key="2">
    <citation type="submission" date="2021-02" db="EMBL/GenBank/DDBJ databases">
        <authorList>
            <person name="Kimball J.A."/>
            <person name="Haas M.W."/>
            <person name="Macchietto M."/>
            <person name="Kono T."/>
            <person name="Duquette J."/>
            <person name="Shao M."/>
        </authorList>
    </citation>
    <scope>NUCLEOTIDE SEQUENCE</scope>
    <source>
        <tissue evidence="1">Fresh leaf tissue</tissue>
    </source>
</reference>
<proteinExistence type="predicted"/>
<name>A0A8J5VSK2_ZIZPA</name>
<dbReference type="Proteomes" id="UP000729402">
    <property type="component" value="Unassembled WGS sequence"/>
</dbReference>
<sequence>MGKKSSALCLRKACTVEKKKSYHGRCCADLAFLVSAAAHDGPTAVSARPPAAYAVRSNPVGTIACHLKRKAIPWGTPPTPENVS</sequence>
<reference evidence="1" key="1">
    <citation type="journal article" date="2021" name="bioRxiv">
        <title>Whole Genome Assembly and Annotation of Northern Wild Rice, Zizania palustris L., Supports a Whole Genome Duplication in the Zizania Genus.</title>
        <authorList>
            <person name="Haas M."/>
            <person name="Kono T."/>
            <person name="Macchietto M."/>
            <person name="Millas R."/>
            <person name="McGilp L."/>
            <person name="Shao M."/>
            <person name="Duquette J."/>
            <person name="Hirsch C.N."/>
            <person name="Kimball J."/>
        </authorList>
    </citation>
    <scope>NUCLEOTIDE SEQUENCE</scope>
    <source>
        <tissue evidence="1">Fresh leaf tissue</tissue>
    </source>
</reference>
<organism evidence="1 2">
    <name type="scientific">Zizania palustris</name>
    <name type="common">Northern wild rice</name>
    <dbReference type="NCBI Taxonomy" id="103762"/>
    <lineage>
        <taxon>Eukaryota</taxon>
        <taxon>Viridiplantae</taxon>
        <taxon>Streptophyta</taxon>
        <taxon>Embryophyta</taxon>
        <taxon>Tracheophyta</taxon>
        <taxon>Spermatophyta</taxon>
        <taxon>Magnoliopsida</taxon>
        <taxon>Liliopsida</taxon>
        <taxon>Poales</taxon>
        <taxon>Poaceae</taxon>
        <taxon>BOP clade</taxon>
        <taxon>Oryzoideae</taxon>
        <taxon>Oryzeae</taxon>
        <taxon>Zizaniinae</taxon>
        <taxon>Zizania</taxon>
    </lineage>
</organism>
<comment type="caution">
    <text evidence="1">The sequence shown here is derived from an EMBL/GenBank/DDBJ whole genome shotgun (WGS) entry which is preliminary data.</text>
</comment>
<gene>
    <name evidence="1" type="ORF">GUJ93_ZPchr0001g33074</name>
</gene>